<dbReference type="Proteomes" id="UP000221538">
    <property type="component" value="Unassembled WGS sequence"/>
</dbReference>
<reference evidence="1 2" key="2">
    <citation type="journal article" date="2013" name="Environ. Sci. Technol.">
        <title>The 4-tert-butylphenol-utilizing bacterium Sphingobium fuliginis OMI can degrade bisphenols via phenolic ring hydroxylation and meta-cleavage pathway.</title>
        <authorList>
            <person name="Ogata Y."/>
            <person name="Goda S."/>
            <person name="Toyama T."/>
            <person name="Sei K."/>
            <person name="Ike M."/>
        </authorList>
    </citation>
    <scope>NUCLEOTIDE SEQUENCE [LARGE SCALE GENOMIC DNA]</scope>
    <source>
        <strain evidence="1 2">OMI</strain>
    </source>
</reference>
<gene>
    <name evidence="1" type="ORF">SFOMI_4991</name>
</gene>
<evidence type="ECO:0000313" key="1">
    <source>
        <dbReference type="EMBL" id="GAY24411.1"/>
    </source>
</evidence>
<comment type="caution">
    <text evidence="1">The sequence shown here is derived from an EMBL/GenBank/DDBJ whole genome shotgun (WGS) entry which is preliminary data.</text>
</comment>
<protein>
    <submittedName>
        <fullName evidence="1">Radical SAM family enzyme</fullName>
    </submittedName>
</protein>
<dbReference type="SUPFAM" id="SSF52540">
    <property type="entry name" value="P-loop containing nucleoside triphosphate hydrolases"/>
    <property type="match status" value="1"/>
</dbReference>
<evidence type="ECO:0000313" key="2">
    <source>
        <dbReference type="Proteomes" id="UP000221538"/>
    </source>
</evidence>
<dbReference type="PANTHER" id="PTHR36451:SF1">
    <property type="entry name" value="OMEGA-HYDROXY-BETA-DIHYDROMENAQUINONE-9 SULFOTRANSFERASE STF3"/>
    <property type="match status" value="1"/>
</dbReference>
<accession>A0A292ZNF1</accession>
<reference evidence="1 2" key="1">
    <citation type="journal article" date="2013" name="Biodegradation">
        <title>Occurrence of 4-tert-butylphenol (4-t-BP) biodegradation in an aquatic sample caused by the presence of Spirodela polyrrhiza and isolation of a 4-t-BP-utilizing bacterium.</title>
        <authorList>
            <person name="Ogata Y."/>
            <person name="Toyama T."/>
            <person name="Yu N."/>
            <person name="Wang X."/>
            <person name="Sei K."/>
            <person name="Ike M."/>
        </authorList>
    </citation>
    <scope>NUCLEOTIDE SEQUENCE [LARGE SCALE GENOMIC DNA]</scope>
    <source>
        <strain evidence="1 2">OMI</strain>
    </source>
</reference>
<proteinExistence type="predicted"/>
<dbReference type="AlphaFoldDB" id="A0A292ZNF1"/>
<sequence length="393" mass="44344">MERGLMNTETIVQDQRILTLDALLAASTARTGLDDFGDAGFREGLGLLLSDICALDLDPACVQATAWRIGQSLDTRALAVKGLKERPEVLEQPIREPIIIAGLVRSGTTALHLLMSLDPQFQGPEHWLTVYPMPRPPRETWDGIAEYRTEKASLDAYLAASPESADDHMMTAEGIEESLFILGASFASNMWPSMWDAPRYDRWYRGRDDTDSYRWLADVLRLIGAGDDRRWLLKNPTDLFSLQEVLNVFPDAKIIQTHRDPVDSTPSVSNLIFSARRAFCGDKADRADVGRREAEMWAQALERAESVREKSDATFIDVEFRDFTRDQMALIRSIYDQLGLTLTAETEGAMQAWLDAHPHKPSKGPKHRPEDFGLTREGLEERFAAYRARRGYI</sequence>
<name>A0A292ZNF1_SPHSA</name>
<dbReference type="Pfam" id="PF13469">
    <property type="entry name" value="Sulfotransfer_3"/>
    <property type="match status" value="1"/>
</dbReference>
<dbReference type="InterPro" id="IPR027417">
    <property type="entry name" value="P-loop_NTPase"/>
</dbReference>
<dbReference type="Gene3D" id="3.40.50.300">
    <property type="entry name" value="P-loop containing nucleotide triphosphate hydrolases"/>
    <property type="match status" value="1"/>
</dbReference>
<dbReference type="PANTHER" id="PTHR36451">
    <property type="entry name" value="PAPS-DEPENDENT SULFOTRANSFERASE STF3"/>
    <property type="match status" value="1"/>
</dbReference>
<organism evidence="1 2">
    <name type="scientific">Sphingobium fuliginis (strain ATCC 27551)</name>
    <dbReference type="NCBI Taxonomy" id="336203"/>
    <lineage>
        <taxon>Bacteria</taxon>
        <taxon>Pseudomonadati</taxon>
        <taxon>Pseudomonadota</taxon>
        <taxon>Alphaproteobacteria</taxon>
        <taxon>Sphingomonadales</taxon>
        <taxon>Sphingomonadaceae</taxon>
        <taxon>Sphingobium</taxon>
    </lineage>
</organism>
<dbReference type="InterPro" id="IPR052736">
    <property type="entry name" value="Stf3_sulfotransferase"/>
</dbReference>
<dbReference type="EMBL" id="BEWI01000032">
    <property type="protein sequence ID" value="GAY24411.1"/>
    <property type="molecule type" value="Genomic_DNA"/>
</dbReference>